<dbReference type="STRING" id="326298.Suden_0194"/>
<dbReference type="eggNOG" id="COG2227">
    <property type="taxonomic scope" value="Bacteria"/>
</dbReference>
<dbReference type="Pfam" id="PF13489">
    <property type="entry name" value="Methyltransf_23"/>
    <property type="match status" value="1"/>
</dbReference>
<evidence type="ECO:0008006" key="3">
    <source>
        <dbReference type="Google" id="ProtNLM"/>
    </source>
</evidence>
<dbReference type="Proteomes" id="UP000002714">
    <property type="component" value="Chromosome"/>
</dbReference>
<evidence type="ECO:0000313" key="1">
    <source>
        <dbReference type="EMBL" id="ABB43475.1"/>
    </source>
</evidence>
<proteinExistence type="predicted"/>
<protein>
    <recommendedName>
        <fullName evidence="3">Methyltransferase type 12</fullName>
    </recommendedName>
</protein>
<dbReference type="Gene3D" id="3.40.50.150">
    <property type="entry name" value="Vaccinia Virus protein VP39"/>
    <property type="match status" value="1"/>
</dbReference>
<evidence type="ECO:0000313" key="2">
    <source>
        <dbReference type="Proteomes" id="UP000002714"/>
    </source>
</evidence>
<gene>
    <name evidence="1" type="ordered locus">Suden_0194</name>
</gene>
<dbReference type="OrthoDB" id="7342932at2"/>
<dbReference type="RefSeq" id="WP_011371830.1">
    <property type="nucleotide sequence ID" value="NC_007575.1"/>
</dbReference>
<dbReference type="SUPFAM" id="SSF53335">
    <property type="entry name" value="S-adenosyl-L-methionine-dependent methyltransferases"/>
    <property type="match status" value="1"/>
</dbReference>
<dbReference type="CDD" id="cd02440">
    <property type="entry name" value="AdoMet_MTases"/>
    <property type="match status" value="1"/>
</dbReference>
<dbReference type="EMBL" id="CP000153">
    <property type="protein sequence ID" value="ABB43475.1"/>
    <property type="molecule type" value="Genomic_DNA"/>
</dbReference>
<dbReference type="KEGG" id="tdn:Suden_0194"/>
<reference evidence="1 2" key="1">
    <citation type="journal article" date="2008" name="Appl. Environ. Microbiol.">
        <title>Genome of the epsilonproteobacterial chemolithoautotroph Sulfurimonas denitrificans.</title>
        <authorList>
            <person name="Sievert S.M."/>
            <person name="Scott K.M."/>
            <person name="Klotz M.G."/>
            <person name="Chain P.S.G."/>
            <person name="Hauser L.J."/>
            <person name="Hemp J."/>
            <person name="Huegler M."/>
            <person name="Land M."/>
            <person name="Lapidus A."/>
            <person name="Larimer F.W."/>
            <person name="Lucas S."/>
            <person name="Malfatti S.A."/>
            <person name="Meyer F."/>
            <person name="Paulsen I.T."/>
            <person name="Ren Q."/>
            <person name="Simon J."/>
            <person name="Bailey K."/>
            <person name="Diaz E."/>
            <person name="Fitzpatrick K.A."/>
            <person name="Glover B."/>
            <person name="Gwatney N."/>
            <person name="Korajkic A."/>
            <person name="Long A."/>
            <person name="Mobberley J.M."/>
            <person name="Pantry S.N."/>
            <person name="Pazder G."/>
            <person name="Peterson S."/>
            <person name="Quintanilla J.D."/>
            <person name="Sprinkle R."/>
            <person name="Stephens J."/>
            <person name="Thomas P."/>
            <person name="Vaughn R."/>
            <person name="Weber M.J."/>
            <person name="Wooten L.L."/>
        </authorList>
    </citation>
    <scope>NUCLEOTIDE SEQUENCE [LARGE SCALE GENOMIC DNA]</scope>
    <source>
        <strain evidence="2">ATCC 33889 / DSM 1251</strain>
    </source>
</reference>
<keyword evidence="2" id="KW-1185">Reference proteome</keyword>
<dbReference type="AlphaFoldDB" id="Q30U56"/>
<dbReference type="PANTHER" id="PTHR43861">
    <property type="entry name" value="TRANS-ACONITATE 2-METHYLTRANSFERASE-RELATED"/>
    <property type="match status" value="1"/>
</dbReference>
<name>Q30U56_SULDN</name>
<dbReference type="HOGENOM" id="CLU_915055_0_0_7"/>
<sequence>MLQKRDSCPVCDSKESSTVCEFKYEKLYDFFSVYDGFNDEDFNTIKDDFYTLLKCKNCEHHYQQMVADEDFSYTLYEKWINPEKSYKYQKSKYNSRFFNILGYEINLLFHHFNKDASTIKILDFGAGWGDFAILAKAHGFDVYAVELSDVRLKNLQKNNIKIVSLQECDIKFDYIRSDQVFEHLSSPKTLLKQLTNLLNKDAILRVAVPNTDALYEKLQVTEINHASDFQNEFNAIFPLEHLNCFNPKNLELMANSVGLKKYKFPLKAEYASSTNWALENIFSNLYKPIINRYLKDKNNMCFTK</sequence>
<organism evidence="1 2">
    <name type="scientific">Sulfurimonas denitrificans (strain ATCC 33889 / DSM 1251)</name>
    <name type="common">Thiomicrospira denitrificans (strain ATCC 33889 / DSM 1251)</name>
    <dbReference type="NCBI Taxonomy" id="326298"/>
    <lineage>
        <taxon>Bacteria</taxon>
        <taxon>Pseudomonadati</taxon>
        <taxon>Campylobacterota</taxon>
        <taxon>Epsilonproteobacteria</taxon>
        <taxon>Campylobacterales</taxon>
        <taxon>Sulfurimonadaceae</taxon>
        <taxon>Sulfurimonas</taxon>
    </lineage>
</organism>
<dbReference type="InterPro" id="IPR029063">
    <property type="entry name" value="SAM-dependent_MTases_sf"/>
</dbReference>
<accession>Q30U56</accession>